<proteinExistence type="predicted"/>
<dbReference type="EMBL" id="MVHW01000048">
    <property type="protein sequence ID" value="ORA98157.1"/>
    <property type="molecule type" value="Genomic_DNA"/>
</dbReference>
<dbReference type="AlphaFoldDB" id="A0A1X0F9N3"/>
<evidence type="ECO:0000313" key="2">
    <source>
        <dbReference type="Proteomes" id="UP000192760"/>
    </source>
</evidence>
<organism evidence="1 2">
    <name type="scientific">Mycobacterium mantenii</name>
    <dbReference type="NCBI Taxonomy" id="560555"/>
    <lineage>
        <taxon>Bacteria</taxon>
        <taxon>Bacillati</taxon>
        <taxon>Actinomycetota</taxon>
        <taxon>Actinomycetes</taxon>
        <taxon>Mycobacteriales</taxon>
        <taxon>Mycobacteriaceae</taxon>
        <taxon>Mycobacterium</taxon>
        <taxon>Mycobacterium avium complex (MAC)</taxon>
    </lineage>
</organism>
<gene>
    <name evidence="1" type="ORF">BST30_26130</name>
</gene>
<name>A0A1X0F9N3_MYCNT</name>
<reference evidence="1 2" key="1">
    <citation type="submission" date="2017-02" db="EMBL/GenBank/DDBJ databases">
        <title>The new phylogeny of genus Mycobacterium.</title>
        <authorList>
            <person name="Tortoli E."/>
            <person name="Trovato A."/>
            <person name="Cirillo D.M."/>
        </authorList>
    </citation>
    <scope>NUCLEOTIDE SEQUENCE [LARGE SCALE GENOMIC DNA]</scope>
    <source>
        <strain evidence="1 2">DSM 45255</strain>
    </source>
</reference>
<sequence>MHSWLARYEASGLEELVARSHRPVRCPHQMPAAVEAALLSCADRDPVEAHCMVKRCARSRSSGVRLPCFAVRVNRVAIDRALDCPGSWLSVAVERFAPRALSEAAQNPPSSTVAWLMSAETP</sequence>
<accession>A0A1X0F9N3</accession>
<dbReference type="Proteomes" id="UP000192760">
    <property type="component" value="Unassembled WGS sequence"/>
</dbReference>
<dbReference type="STRING" id="560555.BST30_26130"/>
<evidence type="ECO:0000313" key="1">
    <source>
        <dbReference type="EMBL" id="ORA98157.1"/>
    </source>
</evidence>
<protein>
    <submittedName>
        <fullName evidence="1">Uncharacterized protein</fullName>
    </submittedName>
</protein>
<comment type="caution">
    <text evidence="1">The sequence shown here is derived from an EMBL/GenBank/DDBJ whole genome shotgun (WGS) entry which is preliminary data.</text>
</comment>